<keyword evidence="6" id="KW-1133">Transmembrane helix</keyword>
<dbReference type="InterPro" id="IPR003594">
    <property type="entry name" value="HATPase_dom"/>
</dbReference>
<dbReference type="EC" id="2.7.13.3" evidence="2"/>
<dbReference type="AlphaFoldDB" id="A0AAP2RD56"/>
<dbReference type="Pfam" id="PF00512">
    <property type="entry name" value="HisKA"/>
    <property type="match status" value="1"/>
</dbReference>
<organism evidence="9 10">
    <name type="scientific">Methanooceanicella nereidis</name>
    <dbReference type="NCBI Taxonomy" id="2052831"/>
    <lineage>
        <taxon>Archaea</taxon>
        <taxon>Methanobacteriati</taxon>
        <taxon>Methanobacteriota</taxon>
        <taxon>Stenosarchaea group</taxon>
        <taxon>Methanomicrobia</taxon>
        <taxon>Methanocellales</taxon>
        <taxon>Methanocellaceae</taxon>
        <taxon>Methanooceanicella</taxon>
    </lineage>
</organism>
<dbReference type="CDD" id="cd00082">
    <property type="entry name" value="HisKA"/>
    <property type="match status" value="1"/>
</dbReference>
<dbReference type="Gene3D" id="1.10.287.130">
    <property type="match status" value="1"/>
</dbReference>
<feature type="transmembrane region" description="Helical" evidence="6">
    <location>
        <begin position="145"/>
        <end position="164"/>
    </location>
</feature>
<feature type="transmembrane region" description="Helical" evidence="6">
    <location>
        <begin position="77"/>
        <end position="97"/>
    </location>
</feature>
<sequence>MNLGLGMDSQNDRQKLMDNALMGLEIGISAMIAILFLISPITEEVFAAASILIVLFCIIVSFKLFISNRDRDLKNMIKGLMSSLTIWMVVILIEVFFTSHFNIQYLMPVSEILMLAGYLPLIYYVHRLLIDNRDRFDGRLDRKIIPGYLFLILVILYYASSNIIPVKISYFDTLLLISYLIAGIIFLALSTKALLGRLEYRIKYFLVILTVFIFLNFLGDALNLIEVLRAVDTGGLPATFYSLGILYLTLSLLVFSFNNRNTSLIDDMSKKLNDTQRFTRDLMSQSPDAVSIFNNDGSMVSVNDSFLRIYNVTRHEVEGKYNLFTDWKALGLSSGSQAESLKKGNILALERCKPGIGKFKGGDFYSSLKIFPTYDSDGRMSGYVGISMDLSNNVGLESDIRCAHDKLRDEYERKLEFTGIAAQELKAPLTPILGCLDRVRSEIKDESQRQYLDIIERNAYRQKNIIDRMVELSRLDNGKISVRYDDVDPCGLANAILGNYSTYKRTTVNEIPSGTIIRTDKEKLHNILDNMISNAMKYSYDGSKVSIGLYEQGPEYIFSVSDTGRGIHPSDLERIFERFYIVDANNDKRECGRIGLGLALVKGYVQLLGGRVWLESTPGEGSTFYFSIPKHNDF</sequence>
<dbReference type="EMBL" id="PGCK01000003">
    <property type="protein sequence ID" value="MCD1294470.1"/>
    <property type="molecule type" value="Genomic_DNA"/>
</dbReference>
<dbReference type="PANTHER" id="PTHR43547">
    <property type="entry name" value="TWO-COMPONENT HISTIDINE KINASE"/>
    <property type="match status" value="1"/>
</dbReference>
<dbReference type="InterPro" id="IPR005467">
    <property type="entry name" value="His_kinase_dom"/>
</dbReference>
<comment type="caution">
    <text evidence="9">The sequence shown here is derived from an EMBL/GenBank/DDBJ whole genome shotgun (WGS) entry which is preliminary data.</text>
</comment>
<dbReference type="GO" id="GO:0000155">
    <property type="term" value="F:phosphorelay sensor kinase activity"/>
    <property type="evidence" value="ECO:0007669"/>
    <property type="project" value="InterPro"/>
</dbReference>
<evidence type="ECO:0000259" key="7">
    <source>
        <dbReference type="PROSITE" id="PS50109"/>
    </source>
</evidence>
<feature type="domain" description="PAS" evidence="8">
    <location>
        <begin position="275"/>
        <end position="320"/>
    </location>
</feature>
<dbReference type="Gene3D" id="3.30.450.20">
    <property type="entry name" value="PAS domain"/>
    <property type="match status" value="1"/>
</dbReference>
<name>A0AAP2RD56_9EURY</name>
<evidence type="ECO:0000259" key="8">
    <source>
        <dbReference type="PROSITE" id="PS50112"/>
    </source>
</evidence>
<dbReference type="SUPFAM" id="SSF55874">
    <property type="entry name" value="ATPase domain of HSP90 chaperone/DNA topoisomerase II/histidine kinase"/>
    <property type="match status" value="1"/>
</dbReference>
<dbReference type="FunFam" id="3.30.565.10:FF:000006">
    <property type="entry name" value="Sensor histidine kinase WalK"/>
    <property type="match status" value="1"/>
</dbReference>
<keyword evidence="5" id="KW-0418">Kinase</keyword>
<dbReference type="Gene3D" id="3.30.565.10">
    <property type="entry name" value="Histidine kinase-like ATPase, C-terminal domain"/>
    <property type="match status" value="1"/>
</dbReference>
<dbReference type="InterPro" id="IPR003661">
    <property type="entry name" value="HisK_dim/P_dom"/>
</dbReference>
<comment type="catalytic activity">
    <reaction evidence="1">
        <text>ATP + protein L-histidine = ADP + protein N-phospho-L-histidine.</text>
        <dbReference type="EC" id="2.7.13.3"/>
    </reaction>
</comment>
<dbReference type="InterPro" id="IPR036097">
    <property type="entry name" value="HisK_dim/P_sf"/>
</dbReference>
<feature type="transmembrane region" description="Helical" evidence="6">
    <location>
        <begin position="239"/>
        <end position="258"/>
    </location>
</feature>
<dbReference type="SMART" id="SM00388">
    <property type="entry name" value="HisKA"/>
    <property type="match status" value="1"/>
</dbReference>
<keyword evidence="6" id="KW-0472">Membrane</keyword>
<keyword evidence="3" id="KW-0597">Phosphoprotein</keyword>
<dbReference type="SMART" id="SM00387">
    <property type="entry name" value="HATPase_c"/>
    <property type="match status" value="1"/>
</dbReference>
<dbReference type="PANTHER" id="PTHR43547:SF2">
    <property type="entry name" value="HYBRID SIGNAL TRANSDUCTION HISTIDINE KINASE C"/>
    <property type="match status" value="1"/>
</dbReference>
<dbReference type="PROSITE" id="PS50112">
    <property type="entry name" value="PAS"/>
    <property type="match status" value="1"/>
</dbReference>
<feature type="transmembrane region" description="Helical" evidence="6">
    <location>
        <begin position="202"/>
        <end position="219"/>
    </location>
</feature>
<evidence type="ECO:0000256" key="5">
    <source>
        <dbReference type="ARBA" id="ARBA00022777"/>
    </source>
</evidence>
<evidence type="ECO:0000313" key="10">
    <source>
        <dbReference type="Proteomes" id="UP001320159"/>
    </source>
</evidence>
<dbReference type="SUPFAM" id="SSF55785">
    <property type="entry name" value="PYP-like sensor domain (PAS domain)"/>
    <property type="match status" value="1"/>
</dbReference>
<dbReference type="PRINTS" id="PR00344">
    <property type="entry name" value="BCTRLSENSOR"/>
</dbReference>
<keyword evidence="4" id="KW-0808">Transferase</keyword>
<dbReference type="InterPro" id="IPR035965">
    <property type="entry name" value="PAS-like_dom_sf"/>
</dbReference>
<evidence type="ECO:0000256" key="6">
    <source>
        <dbReference type="SAM" id="Phobius"/>
    </source>
</evidence>
<accession>A0AAP2RD56</accession>
<dbReference type="InterPro" id="IPR004358">
    <property type="entry name" value="Sig_transdc_His_kin-like_C"/>
</dbReference>
<evidence type="ECO:0000256" key="1">
    <source>
        <dbReference type="ARBA" id="ARBA00000085"/>
    </source>
</evidence>
<dbReference type="InterPro" id="IPR036890">
    <property type="entry name" value="HATPase_C_sf"/>
</dbReference>
<feature type="transmembrane region" description="Helical" evidence="6">
    <location>
        <begin position="170"/>
        <end position="190"/>
    </location>
</feature>
<dbReference type="CDD" id="cd00075">
    <property type="entry name" value="HATPase"/>
    <property type="match status" value="1"/>
</dbReference>
<evidence type="ECO:0000256" key="4">
    <source>
        <dbReference type="ARBA" id="ARBA00022679"/>
    </source>
</evidence>
<dbReference type="Pfam" id="PF02518">
    <property type="entry name" value="HATPase_c"/>
    <property type="match status" value="1"/>
</dbReference>
<dbReference type="InterPro" id="IPR000014">
    <property type="entry name" value="PAS"/>
</dbReference>
<dbReference type="Proteomes" id="UP001320159">
    <property type="component" value="Unassembled WGS sequence"/>
</dbReference>
<feature type="transmembrane region" description="Helical" evidence="6">
    <location>
        <begin position="20"/>
        <end position="39"/>
    </location>
</feature>
<keyword evidence="6" id="KW-0812">Transmembrane</keyword>
<reference evidence="9 10" key="1">
    <citation type="submission" date="2017-11" db="EMBL/GenBank/DDBJ databases">
        <title>Isolation and Characterization of Family Methanocellaceae Species from Potential Methane Hydrate Area Offshore Southwestern Taiwan.</title>
        <authorList>
            <person name="Zhang W.-L."/>
            <person name="Chen W.-C."/>
            <person name="Lai M.-C."/>
            <person name="Chen S.-C."/>
        </authorList>
    </citation>
    <scope>NUCLEOTIDE SEQUENCE [LARGE SCALE GENOMIC DNA]</scope>
    <source>
        <strain evidence="9 10">CWC-04</strain>
    </source>
</reference>
<feature type="transmembrane region" description="Helical" evidence="6">
    <location>
        <begin position="103"/>
        <end position="125"/>
    </location>
</feature>
<evidence type="ECO:0000256" key="2">
    <source>
        <dbReference type="ARBA" id="ARBA00012438"/>
    </source>
</evidence>
<feature type="domain" description="Histidine kinase" evidence="7">
    <location>
        <begin position="420"/>
        <end position="632"/>
    </location>
</feature>
<protein>
    <recommendedName>
        <fullName evidence="2">histidine kinase</fullName>
        <ecNumber evidence="2">2.7.13.3</ecNumber>
    </recommendedName>
</protein>
<dbReference type="SUPFAM" id="SSF47384">
    <property type="entry name" value="Homodimeric domain of signal transducing histidine kinase"/>
    <property type="match status" value="1"/>
</dbReference>
<dbReference type="PROSITE" id="PS50109">
    <property type="entry name" value="HIS_KIN"/>
    <property type="match status" value="1"/>
</dbReference>
<keyword evidence="10" id="KW-1185">Reference proteome</keyword>
<proteinExistence type="predicted"/>
<feature type="transmembrane region" description="Helical" evidence="6">
    <location>
        <begin position="45"/>
        <end position="65"/>
    </location>
</feature>
<evidence type="ECO:0000313" key="9">
    <source>
        <dbReference type="EMBL" id="MCD1294470.1"/>
    </source>
</evidence>
<gene>
    <name evidence="9" type="ORF">CUJ83_05580</name>
</gene>
<evidence type="ECO:0000256" key="3">
    <source>
        <dbReference type="ARBA" id="ARBA00022553"/>
    </source>
</evidence>